<dbReference type="HAMAP" id="MF_01895">
    <property type="entry name" value="RNase_R"/>
    <property type="match status" value="1"/>
</dbReference>
<evidence type="ECO:0000313" key="11">
    <source>
        <dbReference type="EMBL" id="MBB5335868.1"/>
    </source>
</evidence>
<evidence type="ECO:0000256" key="2">
    <source>
        <dbReference type="ARBA" id="ARBA00004496"/>
    </source>
</evidence>
<feature type="domain" description="S1 motif" evidence="10">
    <location>
        <begin position="621"/>
        <end position="701"/>
    </location>
</feature>
<dbReference type="GO" id="GO:0006402">
    <property type="term" value="P:mRNA catabolic process"/>
    <property type="evidence" value="ECO:0007669"/>
    <property type="project" value="TreeGrafter"/>
</dbReference>
<evidence type="ECO:0000256" key="7">
    <source>
        <dbReference type="ARBA" id="ARBA00022884"/>
    </source>
</evidence>
<reference evidence="11 12" key="1">
    <citation type="submission" date="2020-08" db="EMBL/GenBank/DDBJ databases">
        <title>Genomic Encyclopedia of Type Strains, Phase IV (KMG-IV): sequencing the most valuable type-strain genomes for metagenomic binning, comparative biology and taxonomic classification.</title>
        <authorList>
            <person name="Goeker M."/>
        </authorList>
    </citation>
    <scope>NUCLEOTIDE SEQUENCE [LARGE SCALE GENOMIC DNA]</scope>
    <source>
        <strain evidence="11 12">DSM 24661</strain>
    </source>
</reference>
<dbReference type="PROSITE" id="PS50126">
    <property type="entry name" value="S1"/>
    <property type="match status" value="1"/>
</dbReference>
<dbReference type="InterPro" id="IPR003029">
    <property type="entry name" value="S1_domain"/>
</dbReference>
<name>A0A840UMG0_9FIRM</name>
<evidence type="ECO:0000256" key="6">
    <source>
        <dbReference type="ARBA" id="ARBA00022839"/>
    </source>
</evidence>
<dbReference type="SUPFAM" id="SSF50249">
    <property type="entry name" value="Nucleic acid-binding proteins"/>
    <property type="match status" value="3"/>
</dbReference>
<comment type="catalytic activity">
    <reaction evidence="1 8">
        <text>Exonucleolytic cleavage in the 3'- to 5'-direction to yield nucleoside 5'-phosphates.</text>
        <dbReference type="EC" id="3.1.13.1"/>
    </reaction>
</comment>
<dbReference type="SMART" id="SM00316">
    <property type="entry name" value="S1"/>
    <property type="match status" value="1"/>
</dbReference>
<dbReference type="Gene3D" id="2.40.50.140">
    <property type="entry name" value="Nucleic acid-binding proteins"/>
    <property type="match status" value="3"/>
</dbReference>
<dbReference type="PANTHER" id="PTHR23355">
    <property type="entry name" value="RIBONUCLEASE"/>
    <property type="match status" value="1"/>
</dbReference>
<keyword evidence="7 8" id="KW-0694">RNA-binding</keyword>
<dbReference type="Pfam" id="PF08206">
    <property type="entry name" value="OB_RNB"/>
    <property type="match status" value="1"/>
</dbReference>
<dbReference type="NCBIfam" id="TIGR00358">
    <property type="entry name" value="3_prime_RNase"/>
    <property type="match status" value="1"/>
</dbReference>
<dbReference type="InterPro" id="IPR001900">
    <property type="entry name" value="RNase_II/R"/>
</dbReference>
<feature type="compositionally biased region" description="Basic residues" evidence="9">
    <location>
        <begin position="750"/>
        <end position="766"/>
    </location>
</feature>
<dbReference type="InterPro" id="IPR012340">
    <property type="entry name" value="NA-bd_OB-fold"/>
</dbReference>
<keyword evidence="6 8" id="KW-0269">Exonuclease</keyword>
<dbReference type="Pfam" id="PF00773">
    <property type="entry name" value="RNB"/>
    <property type="match status" value="1"/>
</dbReference>
<dbReference type="PROSITE" id="PS01175">
    <property type="entry name" value="RIBONUCLEASE_II"/>
    <property type="match status" value="1"/>
</dbReference>
<evidence type="ECO:0000259" key="10">
    <source>
        <dbReference type="PROSITE" id="PS50126"/>
    </source>
</evidence>
<dbReference type="InterPro" id="IPR022966">
    <property type="entry name" value="RNase_II/R_CS"/>
</dbReference>
<dbReference type="EC" id="3.1.13.1" evidence="8"/>
<keyword evidence="5 8" id="KW-0378">Hydrolase</keyword>
<dbReference type="Proteomes" id="UP000559117">
    <property type="component" value="Unassembled WGS sequence"/>
</dbReference>
<dbReference type="NCBIfam" id="TIGR02063">
    <property type="entry name" value="RNase_R"/>
    <property type="match status" value="1"/>
</dbReference>
<organism evidence="11 12">
    <name type="scientific">Pectinatus brassicae</name>
    <dbReference type="NCBI Taxonomy" id="862415"/>
    <lineage>
        <taxon>Bacteria</taxon>
        <taxon>Bacillati</taxon>
        <taxon>Bacillota</taxon>
        <taxon>Negativicutes</taxon>
        <taxon>Selenomonadales</taxon>
        <taxon>Selenomonadaceae</taxon>
        <taxon>Pectinatus</taxon>
    </lineage>
</organism>
<dbReference type="GO" id="GO:0003723">
    <property type="term" value="F:RNA binding"/>
    <property type="evidence" value="ECO:0007669"/>
    <property type="project" value="UniProtKB-UniRule"/>
</dbReference>
<comment type="subcellular location">
    <subcellularLocation>
        <location evidence="2 8">Cytoplasm</location>
    </subcellularLocation>
</comment>
<dbReference type="SMART" id="SM00955">
    <property type="entry name" value="RNB"/>
    <property type="match status" value="1"/>
</dbReference>
<evidence type="ECO:0000313" key="12">
    <source>
        <dbReference type="Proteomes" id="UP000559117"/>
    </source>
</evidence>
<keyword evidence="12" id="KW-1185">Reference proteome</keyword>
<evidence type="ECO:0000256" key="1">
    <source>
        <dbReference type="ARBA" id="ARBA00001849"/>
    </source>
</evidence>
<evidence type="ECO:0000256" key="5">
    <source>
        <dbReference type="ARBA" id="ARBA00022801"/>
    </source>
</evidence>
<dbReference type="AlphaFoldDB" id="A0A840UMG0"/>
<feature type="region of interest" description="Disordered" evidence="9">
    <location>
        <begin position="725"/>
        <end position="766"/>
    </location>
</feature>
<dbReference type="PANTHER" id="PTHR23355:SF9">
    <property type="entry name" value="DIS3-LIKE EXONUCLEASE 2"/>
    <property type="match status" value="1"/>
</dbReference>
<dbReference type="InterPro" id="IPR011805">
    <property type="entry name" value="RNase_R"/>
</dbReference>
<evidence type="ECO:0000256" key="8">
    <source>
        <dbReference type="HAMAP-Rule" id="MF_01895"/>
    </source>
</evidence>
<dbReference type="Pfam" id="PF17876">
    <property type="entry name" value="CSD2"/>
    <property type="match status" value="1"/>
</dbReference>
<gene>
    <name evidence="8" type="primary">rnr</name>
    <name evidence="11" type="ORF">HNR32_001002</name>
</gene>
<dbReference type="EMBL" id="JACHFH010000009">
    <property type="protein sequence ID" value="MBB5335868.1"/>
    <property type="molecule type" value="Genomic_DNA"/>
</dbReference>
<keyword evidence="3 8" id="KW-0963">Cytoplasm</keyword>
<sequence>MENEATGPVSEEALASALNLTNEELIELFSILDRLEHDGLIVCNRNDLYGLPAQMNLVVGTLSMNSKGYGFILPQDKNEAELGDVFIPPSLLGSAMHNDKVICRLNETSTSERAREGEIIRILERANKQIVGTFEKSTAFGFVTPDNTKITKDIFIHKRNFNKAPVGAKVIVEITKWPRKRHNPEGKIIQILGQADDPGIDILSVIHQYDLPLDFPAEVAAAAKNVPMSVMEKEYKKREDRRDLPIVTIDGDDAKDLDDGVYVTKKDNGNYLLGVYIADVSHYVRENSTLDIEARKRGTSVYLVDRVIPMLPTRLSNGICSLNAGQDRLSMAAEMEIGSDGQVISYKIFPTVIHVYRRLTYNLVNKILVEKDPETITANKDILNLLNTLSDLRNILKKRRHIRGSIDFNIAEVKVKLNERGIPTALLKREGSLGESIIEECMLIANETVAQHMAKKQLPFIYRVHEQPDTEKIANLNDLLATFGLHINKNTKTNNIDPLAIQKVLTAVEGRPEEKIISTLALRTMQQARYKEENAGHFGLAAEFYTHFTSPIRRYPDLIVHRLLAETISAKGHLAATRQKQLNKMLPEIAVSSSIRERVAADAERDTVDMKKIEYMAQFVGDEFTGVISGVTSFGIFIELDNGVEGLVHVSSMANDYYEYVEKEYALVGRRTNTRYQMGQSVTIIIMRADAKERLLDFILKGNGVYNDFKRPKVSAAVEKIAQIPADSTPTNSSHNHRHKNKKVDSYQKITHKKKHRSKHLKANHK</sequence>
<dbReference type="InterPro" id="IPR011129">
    <property type="entry name" value="CSD"/>
</dbReference>
<accession>A0A840UMG0</accession>
<dbReference type="GO" id="GO:0005829">
    <property type="term" value="C:cytosol"/>
    <property type="evidence" value="ECO:0007669"/>
    <property type="project" value="TreeGrafter"/>
</dbReference>
<dbReference type="InterPro" id="IPR040476">
    <property type="entry name" value="CSD2"/>
</dbReference>
<dbReference type="InterPro" id="IPR013223">
    <property type="entry name" value="RNase_B_OB_dom"/>
</dbReference>
<comment type="caution">
    <text evidence="11">The sequence shown here is derived from an EMBL/GenBank/DDBJ whole genome shotgun (WGS) entry which is preliminary data.</text>
</comment>
<dbReference type="CDD" id="cd04471">
    <property type="entry name" value="S1_RNase_R"/>
    <property type="match status" value="1"/>
</dbReference>
<dbReference type="InterPro" id="IPR004476">
    <property type="entry name" value="RNase_II/RNase_R"/>
</dbReference>
<dbReference type="InterPro" id="IPR050180">
    <property type="entry name" value="RNR_Ribonuclease"/>
</dbReference>
<comment type="function">
    <text evidence="8">3'-5' exoribonuclease that releases 5'-nucleoside monophosphates and is involved in maturation of structured RNAs.</text>
</comment>
<protein>
    <recommendedName>
        <fullName evidence="8">Ribonuclease R</fullName>
        <shortName evidence="8">RNase R</shortName>
        <ecNumber evidence="8">3.1.13.1</ecNumber>
    </recommendedName>
</protein>
<evidence type="ECO:0000256" key="3">
    <source>
        <dbReference type="ARBA" id="ARBA00022490"/>
    </source>
</evidence>
<evidence type="ECO:0000256" key="9">
    <source>
        <dbReference type="SAM" id="MobiDB-lite"/>
    </source>
</evidence>
<dbReference type="GO" id="GO:0008859">
    <property type="term" value="F:exoribonuclease II activity"/>
    <property type="evidence" value="ECO:0007669"/>
    <property type="project" value="UniProtKB-UniRule"/>
</dbReference>
<dbReference type="Pfam" id="PF00575">
    <property type="entry name" value="S1"/>
    <property type="match status" value="1"/>
</dbReference>
<keyword evidence="4 8" id="KW-0540">Nuclease</keyword>
<evidence type="ECO:0000256" key="4">
    <source>
        <dbReference type="ARBA" id="ARBA00022722"/>
    </source>
</evidence>
<dbReference type="SMART" id="SM00357">
    <property type="entry name" value="CSP"/>
    <property type="match status" value="2"/>
</dbReference>
<proteinExistence type="inferred from homology"/>
<comment type="similarity">
    <text evidence="8">Belongs to the RNR ribonuclease family. RNase R subfamily.</text>
</comment>